<dbReference type="Pfam" id="PF07715">
    <property type="entry name" value="Plug"/>
    <property type="match status" value="1"/>
</dbReference>
<dbReference type="Gene3D" id="2.40.170.20">
    <property type="entry name" value="TonB-dependent receptor, beta-barrel domain"/>
    <property type="match status" value="1"/>
</dbReference>
<evidence type="ECO:0000256" key="8">
    <source>
        <dbReference type="ARBA" id="ARBA00023065"/>
    </source>
</evidence>
<dbReference type="PANTHER" id="PTHR32552:SF68">
    <property type="entry name" value="FERRICHROME OUTER MEMBRANE TRANSPORTER_PHAGE RECEPTOR"/>
    <property type="match status" value="1"/>
</dbReference>
<keyword evidence="9 13" id="KW-0798">TonB box</keyword>
<evidence type="ECO:0000256" key="3">
    <source>
        <dbReference type="ARBA" id="ARBA00022452"/>
    </source>
</evidence>
<dbReference type="InterPro" id="IPR037066">
    <property type="entry name" value="Plug_dom_sf"/>
</dbReference>
<dbReference type="Gene3D" id="2.170.130.10">
    <property type="entry name" value="TonB-dependent receptor, plug domain"/>
    <property type="match status" value="1"/>
</dbReference>
<evidence type="ECO:0000256" key="11">
    <source>
        <dbReference type="ARBA" id="ARBA00023237"/>
    </source>
</evidence>
<evidence type="ECO:0000256" key="12">
    <source>
        <dbReference type="PROSITE-ProRule" id="PRU01360"/>
    </source>
</evidence>
<evidence type="ECO:0000313" key="16">
    <source>
        <dbReference type="EMBL" id="GAA4142080.1"/>
    </source>
</evidence>
<comment type="similarity">
    <text evidence="12 13">Belongs to the TonB-dependent receptor family.</text>
</comment>
<dbReference type="InterPro" id="IPR012910">
    <property type="entry name" value="Plug_dom"/>
</dbReference>
<dbReference type="PANTHER" id="PTHR32552">
    <property type="entry name" value="FERRICHROME IRON RECEPTOR-RELATED"/>
    <property type="match status" value="1"/>
</dbReference>
<evidence type="ECO:0000259" key="14">
    <source>
        <dbReference type="Pfam" id="PF00593"/>
    </source>
</evidence>
<keyword evidence="3 12" id="KW-1134">Transmembrane beta strand</keyword>
<dbReference type="RefSeq" id="WP_344674839.1">
    <property type="nucleotide sequence ID" value="NZ_BAAAZI010000009.1"/>
</dbReference>
<keyword evidence="17" id="KW-1185">Reference proteome</keyword>
<comment type="subcellular location">
    <subcellularLocation>
        <location evidence="1 12">Cell outer membrane</location>
        <topology evidence="1 12">Multi-pass membrane protein</topology>
    </subcellularLocation>
</comment>
<dbReference type="PROSITE" id="PS52016">
    <property type="entry name" value="TONB_DEPENDENT_REC_3"/>
    <property type="match status" value="1"/>
</dbReference>
<keyword evidence="11 12" id="KW-0998">Cell outer membrane</keyword>
<reference evidence="17" key="1">
    <citation type="journal article" date="2019" name="Int. J. Syst. Evol. Microbiol.">
        <title>The Global Catalogue of Microorganisms (GCM) 10K type strain sequencing project: providing services to taxonomists for standard genome sequencing and annotation.</title>
        <authorList>
            <consortium name="The Broad Institute Genomics Platform"/>
            <consortium name="The Broad Institute Genome Sequencing Center for Infectious Disease"/>
            <person name="Wu L."/>
            <person name="Ma J."/>
        </authorList>
    </citation>
    <scope>NUCLEOTIDE SEQUENCE [LARGE SCALE GENOMIC DNA]</scope>
    <source>
        <strain evidence="17">JCM 16704</strain>
    </source>
</reference>
<evidence type="ECO:0000256" key="1">
    <source>
        <dbReference type="ARBA" id="ARBA00004571"/>
    </source>
</evidence>
<evidence type="ECO:0000256" key="5">
    <source>
        <dbReference type="ARBA" id="ARBA00022692"/>
    </source>
</evidence>
<dbReference type="InterPro" id="IPR000531">
    <property type="entry name" value="Beta-barrel_TonB"/>
</dbReference>
<feature type="domain" description="TonB-dependent receptor-like beta-barrel" evidence="14">
    <location>
        <begin position="250"/>
        <end position="663"/>
    </location>
</feature>
<keyword evidence="5 12" id="KW-0812">Transmembrane</keyword>
<keyword evidence="6" id="KW-0732">Signal</keyword>
<keyword evidence="4" id="KW-0410">Iron transport</keyword>
<dbReference type="InterPro" id="IPR036942">
    <property type="entry name" value="Beta-barrel_TonB_sf"/>
</dbReference>
<keyword evidence="2 12" id="KW-0813">Transport</keyword>
<accession>A0ABP7YVT9</accession>
<dbReference type="EMBL" id="BAAAZI010000009">
    <property type="protein sequence ID" value="GAA4142080.1"/>
    <property type="molecule type" value="Genomic_DNA"/>
</dbReference>
<dbReference type="Proteomes" id="UP001500101">
    <property type="component" value="Unassembled WGS sequence"/>
</dbReference>
<organism evidence="16 17">
    <name type="scientific">Sphingobacterium kyonggiense</name>
    <dbReference type="NCBI Taxonomy" id="714075"/>
    <lineage>
        <taxon>Bacteria</taxon>
        <taxon>Pseudomonadati</taxon>
        <taxon>Bacteroidota</taxon>
        <taxon>Sphingobacteriia</taxon>
        <taxon>Sphingobacteriales</taxon>
        <taxon>Sphingobacteriaceae</taxon>
        <taxon>Sphingobacterium</taxon>
    </lineage>
</organism>
<evidence type="ECO:0000256" key="4">
    <source>
        <dbReference type="ARBA" id="ARBA00022496"/>
    </source>
</evidence>
<sequence>MKFSINSAIYFTALFILVGNTLFAQSEKSTDQDSSINAISPIDVKIYFNAQPTKNLTNSSRVLTKRLLDAQSTSTIISAINATPGVRMEERSPGSYRLAMRGSMIRSPFGVRNTKVHLDEVPMTDASGNTYLNLLDPIGIQQIHIMKGPDGSLFGANSSGVIRIIPNGLQQPSNEKSLLVQAGSYGLFHEQLTVQHQVNEAYNFSFDQAFLRSDGYRVQSGLNKKFFQTAHQWAYNNCGKLKLFALYSDLGYETPGGLTQAQYDEDPSQARPAGGPFPSAKDQKAAIYNKTFIAGLTHEYNFDFGLKHVFSVFGTTTDFKNPFVTNYEKRKEKNIGLRTFFSYDQSDHEALNWEMQLGTEIQKGFYGIKNHKNNLGVMGVLTDHDSLTANQANIFYRARASLYHRLFVEASLGLNLNSYYFKRFYPELNPSEGNIHFKNTWMPRIGLSYQAWNNLAFRASISKGYSPPTIAEVRSSDNSINENLNPETGINYEIGIHMESTDRRIIADVSAYHYLLTDGIIRQLNEEGQEYFVNAGKIKQQGVEASVLTQLIKPTQTSVLQGLIFSSNLTYQKYRFEDYKIADENYAGNKVTSIPEWIWVNTLGFQFDQGIQFNVFHNYTGKIPLTDANNFYAKSYHLLQAKVSWNKTFAAKYNGSIFVGSDNILNQKYSLGNDINAIGNRFFNASAPRNFYLGMKISI</sequence>
<evidence type="ECO:0000256" key="6">
    <source>
        <dbReference type="ARBA" id="ARBA00022729"/>
    </source>
</evidence>
<gene>
    <name evidence="16" type="primary">pqqU</name>
    <name evidence="16" type="ORF">GCM10022216_22680</name>
</gene>
<dbReference type="InterPro" id="IPR039426">
    <property type="entry name" value="TonB-dep_rcpt-like"/>
</dbReference>
<evidence type="ECO:0000256" key="2">
    <source>
        <dbReference type="ARBA" id="ARBA00022448"/>
    </source>
</evidence>
<keyword evidence="8" id="KW-0406">Ion transport</keyword>
<protein>
    <submittedName>
        <fullName evidence="16">TonB-dependent receptor PqqU</fullName>
    </submittedName>
</protein>
<evidence type="ECO:0000259" key="15">
    <source>
        <dbReference type="Pfam" id="PF07715"/>
    </source>
</evidence>
<comment type="caution">
    <text evidence="16">The sequence shown here is derived from an EMBL/GenBank/DDBJ whole genome shotgun (WGS) entry which is preliminary data.</text>
</comment>
<feature type="domain" description="TonB-dependent receptor plug" evidence="15">
    <location>
        <begin position="54"/>
        <end position="160"/>
    </location>
</feature>
<proteinExistence type="inferred from homology"/>
<dbReference type="SUPFAM" id="SSF56935">
    <property type="entry name" value="Porins"/>
    <property type="match status" value="1"/>
</dbReference>
<evidence type="ECO:0000313" key="17">
    <source>
        <dbReference type="Proteomes" id="UP001500101"/>
    </source>
</evidence>
<keyword evidence="7" id="KW-0408">Iron</keyword>
<evidence type="ECO:0000256" key="13">
    <source>
        <dbReference type="RuleBase" id="RU003357"/>
    </source>
</evidence>
<keyword evidence="16" id="KW-0675">Receptor</keyword>
<evidence type="ECO:0000256" key="10">
    <source>
        <dbReference type="ARBA" id="ARBA00023136"/>
    </source>
</evidence>
<keyword evidence="10 12" id="KW-0472">Membrane</keyword>
<dbReference type="Pfam" id="PF00593">
    <property type="entry name" value="TonB_dep_Rec_b-barrel"/>
    <property type="match status" value="1"/>
</dbReference>
<evidence type="ECO:0000256" key="9">
    <source>
        <dbReference type="ARBA" id="ARBA00023077"/>
    </source>
</evidence>
<evidence type="ECO:0000256" key="7">
    <source>
        <dbReference type="ARBA" id="ARBA00023004"/>
    </source>
</evidence>
<name>A0ABP7YVT9_9SPHI</name>